<dbReference type="AlphaFoldDB" id="A0A3M8D6K4"/>
<dbReference type="PANTHER" id="PTHR42790">
    <property type="entry name" value="AMINOTRANSFERASE"/>
    <property type="match status" value="1"/>
</dbReference>
<keyword evidence="5 8" id="KW-0808">Transferase</keyword>
<evidence type="ECO:0000256" key="6">
    <source>
        <dbReference type="ARBA" id="ARBA00022898"/>
    </source>
</evidence>
<organism evidence="8 9">
    <name type="scientific">Brevibacillus fluminis</name>
    <dbReference type="NCBI Taxonomy" id="511487"/>
    <lineage>
        <taxon>Bacteria</taxon>
        <taxon>Bacillati</taxon>
        <taxon>Bacillota</taxon>
        <taxon>Bacilli</taxon>
        <taxon>Bacillales</taxon>
        <taxon>Paenibacillaceae</taxon>
        <taxon>Brevibacillus</taxon>
    </lineage>
</organism>
<dbReference type="InterPro" id="IPR004839">
    <property type="entry name" value="Aminotransferase_I/II_large"/>
</dbReference>
<evidence type="ECO:0000313" key="8">
    <source>
        <dbReference type="EMBL" id="RNB83349.1"/>
    </source>
</evidence>
<keyword evidence="9" id="KW-1185">Reference proteome</keyword>
<keyword evidence="6" id="KW-0663">Pyridoxal phosphate</keyword>
<dbReference type="CDD" id="cd00609">
    <property type="entry name" value="AAT_like"/>
    <property type="match status" value="1"/>
</dbReference>
<dbReference type="OrthoDB" id="9802601at2"/>
<keyword evidence="4 8" id="KW-0032">Aminotransferase</keyword>
<evidence type="ECO:0000256" key="1">
    <source>
        <dbReference type="ARBA" id="ARBA00001933"/>
    </source>
</evidence>
<accession>A0A3M8D6K4</accession>
<dbReference type="EMBL" id="RHHQ01000018">
    <property type="protein sequence ID" value="RNB83349.1"/>
    <property type="molecule type" value="Genomic_DNA"/>
</dbReference>
<dbReference type="GO" id="GO:0008483">
    <property type="term" value="F:transaminase activity"/>
    <property type="evidence" value="ECO:0007669"/>
    <property type="project" value="UniProtKB-KW"/>
</dbReference>
<gene>
    <name evidence="8" type="ORF">EDM56_22030</name>
</gene>
<evidence type="ECO:0000256" key="5">
    <source>
        <dbReference type="ARBA" id="ARBA00022679"/>
    </source>
</evidence>
<reference evidence="8 9" key="1">
    <citation type="submission" date="2018-10" db="EMBL/GenBank/DDBJ databases">
        <title>Phylogenomics of Brevibacillus.</title>
        <authorList>
            <person name="Dunlap C."/>
        </authorList>
    </citation>
    <scope>NUCLEOTIDE SEQUENCE [LARGE SCALE GENOMIC DNA]</scope>
    <source>
        <strain evidence="8 9">JCM 15716</strain>
    </source>
</reference>
<dbReference type="FunFam" id="3.40.640.10:FF:000053">
    <property type="entry name" value="Aminotransferase, class I"/>
    <property type="match status" value="1"/>
</dbReference>
<comment type="similarity">
    <text evidence="2">Belongs to the class-I pyridoxal-phosphate-dependent aminotransferase family.</text>
</comment>
<dbReference type="InterPro" id="IPR015424">
    <property type="entry name" value="PyrdxlP-dep_Trfase"/>
</dbReference>
<dbReference type="RefSeq" id="WP_122920081.1">
    <property type="nucleotide sequence ID" value="NZ_RHHQ01000018.1"/>
</dbReference>
<dbReference type="GO" id="GO:1901605">
    <property type="term" value="P:alpha-amino acid metabolic process"/>
    <property type="evidence" value="ECO:0007669"/>
    <property type="project" value="TreeGrafter"/>
</dbReference>
<sequence>MFSYPFSTRMQNVTSSAVRDLLSITQNRDVISFAGGLPGEELFPLQELEQAYQKVFRQDRKALQYGPTEGDSELRMRIEGRMREKGMAASYENILVTTGSQQALDLLGKVFLSPGDTALVENPSYLAALQAFKMYEANIVAVQTDADGMLLDELEQKIIAHHPKFIYVVPTFSNPQGKVWSRERREALLHLAIKHDVLVVEDDPYSELRFTEEEPVPLAAIDQAGRNVIYTSTFSKIVAPGIRIGWITGPAEIVKMMVRAKQSTDLHTSSIDQRALSYFLDDFPLQQHLCRLREEYRHRSAVMQSFLAKHEQNLFQWVEPKGGMFLWVSINKSIDTALLLHEAVQEGVAFVPGAPFFVSQAQTNAMRLNFTNASPDVIHTGMSRLMTAIDKVMATRVHE</sequence>
<dbReference type="GO" id="GO:0030170">
    <property type="term" value="F:pyridoxal phosphate binding"/>
    <property type="evidence" value="ECO:0007669"/>
    <property type="project" value="InterPro"/>
</dbReference>
<dbReference type="InterPro" id="IPR050859">
    <property type="entry name" value="Class-I_PLP-dep_aminotransf"/>
</dbReference>
<evidence type="ECO:0000259" key="7">
    <source>
        <dbReference type="Pfam" id="PF00155"/>
    </source>
</evidence>
<dbReference type="Pfam" id="PF00155">
    <property type="entry name" value="Aminotran_1_2"/>
    <property type="match status" value="1"/>
</dbReference>
<proteinExistence type="inferred from homology"/>
<dbReference type="InterPro" id="IPR015422">
    <property type="entry name" value="PyrdxlP-dep_Trfase_small"/>
</dbReference>
<comment type="cofactor">
    <cofactor evidence="1">
        <name>pyridoxal 5'-phosphate</name>
        <dbReference type="ChEBI" id="CHEBI:597326"/>
    </cofactor>
</comment>
<evidence type="ECO:0000256" key="3">
    <source>
        <dbReference type="ARBA" id="ARBA00011738"/>
    </source>
</evidence>
<protein>
    <submittedName>
        <fullName evidence="8">PLP-dependent aminotransferase family protein</fullName>
    </submittedName>
</protein>
<feature type="domain" description="Aminotransferase class I/classII large" evidence="7">
    <location>
        <begin position="41"/>
        <end position="382"/>
    </location>
</feature>
<dbReference type="Gene3D" id="3.40.640.10">
    <property type="entry name" value="Type I PLP-dependent aspartate aminotransferase-like (Major domain)"/>
    <property type="match status" value="1"/>
</dbReference>
<comment type="subunit">
    <text evidence="3">Homodimer.</text>
</comment>
<dbReference type="PANTHER" id="PTHR42790:SF19">
    <property type="entry name" value="KYNURENINE_ALPHA-AMINOADIPATE AMINOTRANSFERASE, MITOCHONDRIAL"/>
    <property type="match status" value="1"/>
</dbReference>
<comment type="caution">
    <text evidence="8">The sequence shown here is derived from an EMBL/GenBank/DDBJ whole genome shotgun (WGS) entry which is preliminary data.</text>
</comment>
<evidence type="ECO:0000313" key="9">
    <source>
        <dbReference type="Proteomes" id="UP000271031"/>
    </source>
</evidence>
<name>A0A3M8D6K4_9BACL</name>
<evidence type="ECO:0000256" key="2">
    <source>
        <dbReference type="ARBA" id="ARBA00007441"/>
    </source>
</evidence>
<dbReference type="InterPro" id="IPR015421">
    <property type="entry name" value="PyrdxlP-dep_Trfase_major"/>
</dbReference>
<evidence type="ECO:0000256" key="4">
    <source>
        <dbReference type="ARBA" id="ARBA00022576"/>
    </source>
</evidence>
<dbReference type="SUPFAM" id="SSF53383">
    <property type="entry name" value="PLP-dependent transferases"/>
    <property type="match status" value="1"/>
</dbReference>
<dbReference type="Proteomes" id="UP000271031">
    <property type="component" value="Unassembled WGS sequence"/>
</dbReference>
<dbReference type="Gene3D" id="3.90.1150.10">
    <property type="entry name" value="Aspartate Aminotransferase, domain 1"/>
    <property type="match status" value="1"/>
</dbReference>